<feature type="transmembrane region" description="Helical" evidence="2">
    <location>
        <begin position="260"/>
        <end position="280"/>
    </location>
</feature>
<reference evidence="3" key="1">
    <citation type="submission" date="2022-01" db="EMBL/GenBank/DDBJ databases">
        <title>Genome Sequence Resource for Two Populations of Ditylenchus destructor, the Migratory Endoparasitic Phytonematode.</title>
        <authorList>
            <person name="Zhang H."/>
            <person name="Lin R."/>
            <person name="Xie B."/>
        </authorList>
    </citation>
    <scope>NUCLEOTIDE SEQUENCE</scope>
    <source>
        <strain evidence="3">BazhouSP</strain>
    </source>
</reference>
<feature type="compositionally biased region" description="Polar residues" evidence="1">
    <location>
        <begin position="798"/>
        <end position="807"/>
    </location>
</feature>
<keyword evidence="4" id="KW-1185">Reference proteome</keyword>
<keyword evidence="2" id="KW-0472">Membrane</keyword>
<dbReference type="PANTHER" id="PTHR21579:SF20">
    <property type="entry name" value="PROTEIN TINCAR"/>
    <property type="match status" value="1"/>
</dbReference>
<dbReference type="InterPro" id="IPR053291">
    <property type="entry name" value="Ommatidial_diff-associated"/>
</dbReference>
<feature type="transmembrane region" description="Helical" evidence="2">
    <location>
        <begin position="15"/>
        <end position="34"/>
    </location>
</feature>
<sequence length="1000" mass="110784">MSGCVFRVRLNNLGSIWYTILSTLVQLYLLYLGLERYRLYTDLKWPHGSYPREWLTAYVSLLAICIPLLVLFMAFGVFKSGNLAGDNELLGARPERIIELSRGGGRNVRRRGGPCFLLCHSIKSVWQHSAPLPQSIHLTLALCQLLAQQLMLAQLYRFGFINSGDFLNTELDFVYQRARQLATNLPMGDTRLQGFRITSEELADSPMAPNLLPILMHARLFGIPLEFVNFLVALVAFSCVYPAVFWRLSKPFSMCFSLHLLIHTVTVIWSYLSFSILFRVQETNYYSSRPVGIGQHLWSLRPLLLYHPLAVLACFVITLFLMHISPVALYAYGYNKYLQSVYMFRRSRGPPSTAMNGNNGVINGSSMPGTPSSAAIGRFTNENCRPPAMCCDGYGPHISAIFILIAIVAAKSSTLYALTLLYQHEDKPLILSCIVVDVVYLFTWILCWLFLTLKREWNFRVIHEVREILSLQEAQRTADGNIRNKSITDLKNSLLLMHKGHLFVTDDPVAKPAIMRHVLKSCVQDDIYWLRGNQSPANRKIPLEDRATEMGHLLDASSPGTQNCNHNEILAAPPYSARLSSLPPIGTPINAQNNSGNSFGTLQRGMRNEYGSRMMGSPYQSSVGRSSLQSSYNPIHPEAYATIHRSTNRSALSSLSRGGAGEYGIVGLGPTVSPQMMRQNHQSTRGSTTSNGSREVMIGGPPTSNGNNQIYGQIYDSRNSQSRSGPNSMNRIPVNSQSANQYGQYGNGASQPQGLHSQSNYDGIAEIRQGRTPLMINSVQMSPNTERKWKRDSRSATREISAQQNNAIDRLPRFNNAEPSNGPSSNQHPDNSLENRIGDSKMQRQAITVNAAKKPPMPSLSQLSATMPKTMLNSNGQQVDAVSPTPSSSAAASVSSNVTSSLHADNSTGIPTPTLDQPVNGEYQTNTLKPAPNPATGTKPQISPKPLYGGNAVGQNFIYQNGYRSNQINGNQWKPNSEIYDSRRRADDPKQMDEFATSVV</sequence>
<evidence type="ECO:0000313" key="3">
    <source>
        <dbReference type="EMBL" id="KAI1708920.1"/>
    </source>
</evidence>
<evidence type="ECO:0000256" key="1">
    <source>
        <dbReference type="SAM" id="MobiDB-lite"/>
    </source>
</evidence>
<name>A0AAD4N2B7_9BILA</name>
<dbReference type="EMBL" id="JAKKPZ010000033">
    <property type="protein sequence ID" value="KAI1708920.1"/>
    <property type="molecule type" value="Genomic_DNA"/>
</dbReference>
<protein>
    <submittedName>
        <fullName evidence="3">Protein tincar</fullName>
    </submittedName>
</protein>
<feature type="region of interest" description="Disordered" evidence="1">
    <location>
        <begin position="968"/>
        <end position="1000"/>
    </location>
</feature>
<feature type="compositionally biased region" description="Polar residues" evidence="1">
    <location>
        <begin position="817"/>
        <end position="830"/>
    </location>
</feature>
<feature type="transmembrane region" description="Helical" evidence="2">
    <location>
        <begin position="429"/>
        <end position="451"/>
    </location>
</feature>
<feature type="compositionally biased region" description="Low complexity" evidence="1">
    <location>
        <begin position="881"/>
        <end position="901"/>
    </location>
</feature>
<evidence type="ECO:0000313" key="4">
    <source>
        <dbReference type="Proteomes" id="UP001201812"/>
    </source>
</evidence>
<dbReference type="Proteomes" id="UP001201812">
    <property type="component" value="Unassembled WGS sequence"/>
</dbReference>
<feature type="compositionally biased region" description="Basic and acidic residues" evidence="1">
    <location>
        <begin position="785"/>
        <end position="797"/>
    </location>
</feature>
<proteinExistence type="predicted"/>
<feature type="compositionally biased region" description="Basic and acidic residues" evidence="1">
    <location>
        <begin position="980"/>
        <end position="993"/>
    </location>
</feature>
<keyword evidence="2" id="KW-1133">Transmembrane helix</keyword>
<feature type="compositionally biased region" description="Polar residues" evidence="1">
    <location>
        <begin position="702"/>
        <end position="758"/>
    </location>
</feature>
<feature type="transmembrane region" description="Helical" evidence="2">
    <location>
        <begin position="309"/>
        <end position="333"/>
    </location>
</feature>
<feature type="transmembrane region" description="Helical" evidence="2">
    <location>
        <begin position="55"/>
        <end position="78"/>
    </location>
</feature>
<feature type="region of interest" description="Disordered" evidence="1">
    <location>
        <begin position="780"/>
        <end position="838"/>
    </location>
</feature>
<dbReference type="PANTHER" id="PTHR21579">
    <property type="entry name" value="PROTEIN TINCAR"/>
    <property type="match status" value="1"/>
</dbReference>
<feature type="compositionally biased region" description="Low complexity" evidence="1">
    <location>
        <begin position="683"/>
        <end position="694"/>
    </location>
</feature>
<feature type="transmembrane region" description="Helical" evidence="2">
    <location>
        <begin position="401"/>
        <end position="423"/>
    </location>
</feature>
<organism evidence="3 4">
    <name type="scientific">Ditylenchus destructor</name>
    <dbReference type="NCBI Taxonomy" id="166010"/>
    <lineage>
        <taxon>Eukaryota</taxon>
        <taxon>Metazoa</taxon>
        <taxon>Ecdysozoa</taxon>
        <taxon>Nematoda</taxon>
        <taxon>Chromadorea</taxon>
        <taxon>Rhabditida</taxon>
        <taxon>Tylenchina</taxon>
        <taxon>Tylenchomorpha</taxon>
        <taxon>Sphaerularioidea</taxon>
        <taxon>Anguinidae</taxon>
        <taxon>Anguininae</taxon>
        <taxon>Ditylenchus</taxon>
    </lineage>
</organism>
<gene>
    <name evidence="3" type="ORF">DdX_11685</name>
</gene>
<feature type="region of interest" description="Disordered" evidence="1">
    <location>
        <begin position="875"/>
        <end position="948"/>
    </location>
</feature>
<feature type="transmembrane region" description="Helical" evidence="2">
    <location>
        <begin position="227"/>
        <end position="248"/>
    </location>
</feature>
<dbReference type="AlphaFoldDB" id="A0AAD4N2B7"/>
<comment type="caution">
    <text evidence="3">The sequence shown here is derived from an EMBL/GenBank/DDBJ whole genome shotgun (WGS) entry which is preliminary data.</text>
</comment>
<feature type="region of interest" description="Disordered" evidence="1">
    <location>
        <begin position="676"/>
        <end position="758"/>
    </location>
</feature>
<feature type="compositionally biased region" description="Polar residues" evidence="1">
    <location>
        <begin position="902"/>
        <end position="928"/>
    </location>
</feature>
<accession>A0AAD4N2B7</accession>
<keyword evidence="2" id="KW-0812">Transmembrane</keyword>
<evidence type="ECO:0000256" key="2">
    <source>
        <dbReference type="SAM" id="Phobius"/>
    </source>
</evidence>